<dbReference type="InterPro" id="IPR016132">
    <property type="entry name" value="Phyto_chromo_attachment"/>
</dbReference>
<dbReference type="InterPro" id="IPR013767">
    <property type="entry name" value="PAS_fold"/>
</dbReference>
<dbReference type="InterPro" id="IPR029016">
    <property type="entry name" value="GAF-like_dom_sf"/>
</dbReference>
<dbReference type="CDD" id="cd00130">
    <property type="entry name" value="PAS"/>
    <property type="match status" value="2"/>
</dbReference>
<dbReference type="eggNOG" id="ENOG502QRSA">
    <property type="taxonomic scope" value="Eukaryota"/>
</dbReference>
<evidence type="ECO:0000256" key="8">
    <source>
        <dbReference type="ARBA" id="ARBA00023170"/>
    </source>
</evidence>
<evidence type="ECO:0000256" key="2">
    <source>
        <dbReference type="ARBA" id="ARBA00008235"/>
    </source>
</evidence>
<dbReference type="Gene3D" id="3.30.450.270">
    <property type="match status" value="1"/>
</dbReference>
<keyword evidence="3" id="KW-0600">Photoreceptor protein</keyword>
<dbReference type="Proteomes" id="UP000004995">
    <property type="component" value="Unassembled WGS sequence"/>
</dbReference>
<dbReference type="Gene3D" id="3.30.450.40">
    <property type="match status" value="1"/>
</dbReference>
<reference evidence="12" key="3">
    <citation type="submission" date="2018-08" db="UniProtKB">
        <authorList>
            <consortium name="EnsemblPlants"/>
        </authorList>
    </citation>
    <scope>IDENTIFICATION</scope>
    <source>
        <strain evidence="12">Yugu1</strain>
    </source>
</reference>
<evidence type="ECO:0000313" key="11">
    <source>
        <dbReference type="EMBL" id="RCV37696.1"/>
    </source>
</evidence>
<dbReference type="InterPro" id="IPR001294">
    <property type="entry name" value="Phytochrome"/>
</dbReference>
<dbReference type="AlphaFoldDB" id="K3ZL71"/>
<evidence type="ECO:0008006" key="14">
    <source>
        <dbReference type="Google" id="ProtNLM"/>
    </source>
</evidence>
<dbReference type="EMBL" id="AGNK02004760">
    <property type="status" value="NOT_ANNOTATED_CDS"/>
    <property type="molecule type" value="Genomic_DNA"/>
</dbReference>
<accession>K3ZL71</accession>
<evidence type="ECO:0000256" key="7">
    <source>
        <dbReference type="ARBA" id="ARBA00023163"/>
    </source>
</evidence>
<dbReference type="FunFam" id="3.30.450.270:FF:000001">
    <property type="entry name" value="Phytochrome"/>
    <property type="match status" value="1"/>
</dbReference>
<dbReference type="HOGENOM" id="CLU_010418_1_0_1"/>
<evidence type="ECO:0000259" key="9">
    <source>
        <dbReference type="PROSITE" id="PS50046"/>
    </source>
</evidence>
<evidence type="ECO:0000256" key="6">
    <source>
        <dbReference type="ARBA" id="ARBA00023015"/>
    </source>
</evidence>
<dbReference type="SUPFAM" id="SSF55785">
    <property type="entry name" value="PYP-like sensor domain (PAS domain)"/>
    <property type="match status" value="2"/>
</dbReference>
<dbReference type="PROSITE" id="PS50046">
    <property type="entry name" value="PHYTOCHROME_2"/>
    <property type="match status" value="1"/>
</dbReference>
<dbReference type="PANTHER" id="PTHR47876">
    <property type="entry name" value="OS08G0260000 PROTEIN"/>
    <property type="match status" value="1"/>
</dbReference>
<dbReference type="GO" id="GO:0005634">
    <property type="term" value="C:nucleus"/>
    <property type="evidence" value="ECO:0000318"/>
    <property type="project" value="GO_Central"/>
</dbReference>
<dbReference type="STRING" id="4555.K3ZL71"/>
<dbReference type="EnsemblPlants" id="KQK94140">
    <property type="protein sequence ID" value="KQK94140"/>
    <property type="gene ID" value="SETIT_027327mg"/>
</dbReference>
<proteinExistence type="inferred from homology"/>
<dbReference type="PANTHER" id="PTHR47876:SF3">
    <property type="entry name" value="PHYTOCHROME 1"/>
    <property type="match status" value="1"/>
</dbReference>
<keyword evidence="8" id="KW-0675">Receptor</keyword>
<feature type="domain" description="PAS" evidence="10">
    <location>
        <begin position="265"/>
        <end position="335"/>
    </location>
</feature>
<dbReference type="InterPro" id="IPR013515">
    <property type="entry name" value="Phytochrome_cen-reg"/>
</dbReference>
<evidence type="ECO:0000256" key="3">
    <source>
        <dbReference type="ARBA" id="ARBA00022543"/>
    </source>
</evidence>
<feature type="domain" description="Phytochrome chromophore attachment site" evidence="9">
    <location>
        <begin position="1"/>
        <end position="55"/>
    </location>
</feature>
<dbReference type="Pfam" id="PF00360">
    <property type="entry name" value="PHY"/>
    <property type="match status" value="1"/>
</dbReference>
<dbReference type="Pfam" id="PF00989">
    <property type="entry name" value="PAS"/>
    <property type="match status" value="2"/>
</dbReference>
<dbReference type="InterPro" id="IPR043150">
    <property type="entry name" value="Phytochrome_PHY_sf"/>
</dbReference>
<evidence type="ECO:0000259" key="10">
    <source>
        <dbReference type="PROSITE" id="PS50112"/>
    </source>
</evidence>
<comment type="similarity">
    <text evidence="2">Belongs to the phytochrome family.</text>
</comment>
<dbReference type="PRINTS" id="PR01033">
    <property type="entry name" value="PHYTOCHROME"/>
</dbReference>
<keyword evidence="13" id="KW-1185">Reference proteome</keyword>
<organism evidence="12 13">
    <name type="scientific">Setaria italica</name>
    <name type="common">Foxtail millet</name>
    <name type="synonym">Panicum italicum</name>
    <dbReference type="NCBI Taxonomy" id="4555"/>
    <lineage>
        <taxon>Eukaryota</taxon>
        <taxon>Viridiplantae</taxon>
        <taxon>Streptophyta</taxon>
        <taxon>Embryophyta</taxon>
        <taxon>Tracheophyta</taxon>
        <taxon>Spermatophyta</taxon>
        <taxon>Magnoliopsida</taxon>
        <taxon>Liliopsida</taxon>
        <taxon>Poales</taxon>
        <taxon>Poaceae</taxon>
        <taxon>PACMAD clade</taxon>
        <taxon>Panicoideae</taxon>
        <taxon>Panicodae</taxon>
        <taxon>Paniceae</taxon>
        <taxon>Cenchrinae</taxon>
        <taxon>Setaria</taxon>
    </lineage>
</organism>
<evidence type="ECO:0000313" key="12">
    <source>
        <dbReference type="EnsemblPlants" id="KQK94140"/>
    </source>
</evidence>
<feature type="domain" description="PAS" evidence="10">
    <location>
        <begin position="384"/>
        <end position="442"/>
    </location>
</feature>
<dbReference type="EMBL" id="CM003535">
    <property type="protein sequence ID" value="RCV37696.1"/>
    <property type="molecule type" value="Genomic_DNA"/>
</dbReference>
<dbReference type="Gene3D" id="3.30.450.20">
    <property type="entry name" value="PAS domain"/>
    <property type="match status" value="2"/>
</dbReference>
<dbReference type="PROSITE" id="PS50112">
    <property type="entry name" value="PAS"/>
    <property type="match status" value="2"/>
</dbReference>
<dbReference type="GO" id="GO:0009584">
    <property type="term" value="P:detection of visible light"/>
    <property type="evidence" value="ECO:0007669"/>
    <property type="project" value="InterPro"/>
</dbReference>
<name>K3ZL71_SETIT</name>
<dbReference type="NCBIfam" id="TIGR00229">
    <property type="entry name" value="sensory_box"/>
    <property type="match status" value="1"/>
</dbReference>
<reference evidence="11 13" key="1">
    <citation type="journal article" date="2012" name="Nat. Biotechnol.">
        <title>Reference genome sequence of the model plant Setaria.</title>
        <authorList>
            <person name="Bennetzen J.L."/>
            <person name="Schmutz J."/>
            <person name="Wang H."/>
            <person name="Percifield R."/>
            <person name="Hawkins J."/>
            <person name="Pontaroli A.C."/>
            <person name="Estep M."/>
            <person name="Feng L."/>
            <person name="Vaughn J.N."/>
            <person name="Grimwood J."/>
            <person name="Jenkins J."/>
            <person name="Barry K."/>
            <person name="Lindquist E."/>
            <person name="Hellsten U."/>
            <person name="Deshpande S."/>
            <person name="Wang X."/>
            <person name="Wu X."/>
            <person name="Mitros T."/>
            <person name="Triplett J."/>
            <person name="Yang X."/>
            <person name="Ye C.Y."/>
            <person name="Mauro-Herrera M."/>
            <person name="Wang L."/>
            <person name="Li P."/>
            <person name="Sharma M."/>
            <person name="Sharma R."/>
            <person name="Ronald P.C."/>
            <person name="Panaud O."/>
            <person name="Kellogg E.A."/>
            <person name="Brutnell T.P."/>
            <person name="Doust A.N."/>
            <person name="Tuskan G.A."/>
            <person name="Rokhsar D."/>
            <person name="Devos K.M."/>
        </authorList>
    </citation>
    <scope>NUCLEOTIDE SEQUENCE [LARGE SCALE GENOMIC DNA]</scope>
    <source>
        <strain evidence="13">cv. Yugu1</strain>
        <strain evidence="11">Yugu1</strain>
    </source>
</reference>
<keyword evidence="6" id="KW-0805">Transcription regulation</keyword>
<evidence type="ECO:0000256" key="4">
    <source>
        <dbReference type="ARBA" id="ARBA00022606"/>
    </source>
</evidence>
<sequence>MAVVVNEDGEIFEVATGEQTHKNQRKKLRGLIVCHHGSPRYVPFPLRHACEFIGQVFSVHISKEIELEKKMQEKTCPLSIISGSPNIMDLVKCDGAALLYGDKVWQLHTTPTVTQIRDIATWLSDVHRDSTSLSFDSLRDAAYPGLASLGDMICGMAMAKATSSIILFWFRSHAAAEIKWGGAKHNPSDKDDCRRMQPRLSFKAFLEVVRMKSLPWNDYEMDAINSLQLVVRGSLKEENKLARVPHFNNPINHLKPNAFSVVQAETTEVVLLMETETVPIMAVDGNGFIIGWNLKAAQMTGFSVHEATSRHMLTLVEESSLPNVQKVLSLALRGIEEKKKGEGPLIMVVNARTNRDLQGKVVGVSFVAQDMNACKFSSEKITQSDGENKVLVNDLNLFTPMFGADKSGKCNEWNAAMEKLTGLHREEVLHKMLLEEVFDSSNAPCMLKDKNAYVGSCIIINSILASDQIENQVPFGLFDRNGWYIECLLSAKRKENADGVLIGVSFFILFPNHELQHALQMDEFVLQDMVVAAVSKVQTACRGKGIIVSCDLAEKFLRQRLYGDCIRLRKILSDFLFAWVKIKQRLIVVPEEILAHMFQEDHEDQPEEGLTLVVCRNLLSMIN</sequence>
<dbReference type="OrthoDB" id="1699687at2759"/>
<evidence type="ECO:0000313" key="13">
    <source>
        <dbReference type="Proteomes" id="UP000004995"/>
    </source>
</evidence>
<dbReference type="GO" id="GO:0006355">
    <property type="term" value="P:regulation of DNA-templated transcription"/>
    <property type="evidence" value="ECO:0007669"/>
    <property type="project" value="InterPro"/>
</dbReference>
<protein>
    <recommendedName>
        <fullName evidence="14">PAS domain-containing protein</fullName>
    </recommendedName>
</protein>
<dbReference type="Gramene" id="KQK94140">
    <property type="protein sequence ID" value="KQK94140"/>
    <property type="gene ID" value="SETIT_027327mg"/>
</dbReference>
<dbReference type="GO" id="GO:0009881">
    <property type="term" value="F:photoreceptor activity"/>
    <property type="evidence" value="ECO:0007669"/>
    <property type="project" value="UniProtKB-KW"/>
</dbReference>
<dbReference type="SUPFAM" id="SSF55781">
    <property type="entry name" value="GAF domain-like"/>
    <property type="match status" value="2"/>
</dbReference>
<keyword evidence="4" id="KW-0716">Sensory transduction</keyword>
<keyword evidence="5" id="KW-0157">Chromophore</keyword>
<dbReference type="SMART" id="SM00091">
    <property type="entry name" value="PAS"/>
    <property type="match status" value="2"/>
</dbReference>
<reference evidence="11" key="2">
    <citation type="submission" date="2015-07" db="EMBL/GenBank/DDBJ databases">
        <authorList>
            <person name="Noorani M."/>
        </authorList>
    </citation>
    <scope>NUCLEOTIDE SEQUENCE</scope>
    <source>
        <strain evidence="11">Yugu1</strain>
    </source>
</reference>
<evidence type="ECO:0000256" key="1">
    <source>
        <dbReference type="ARBA" id="ARBA00002479"/>
    </source>
</evidence>
<evidence type="ECO:0000256" key="5">
    <source>
        <dbReference type="ARBA" id="ARBA00022991"/>
    </source>
</evidence>
<keyword evidence="7" id="KW-0804">Transcription</keyword>
<comment type="function">
    <text evidence="1">Regulatory photoreceptor which exists in two forms that are reversibly interconvertible by light: the Pr form that absorbs maximally in the red region of the spectrum and the Pfr form that absorbs maximally in the far-red region. Photoconversion of Pr to Pfr induces an array of morphogenic responses, whereas reconversion of Pfr to Pr cancels the induction of those responses. Pfr controls the expression of a number of nuclear genes including those encoding the small subunit of ribulose-bisphosphate carboxylase, chlorophyll A/B binding protein, protochlorophyllide reductase, rRNA, etc. It also controls the expression of its own gene(s) in a negative feedback fashion.</text>
</comment>
<dbReference type="InterPro" id="IPR000014">
    <property type="entry name" value="PAS"/>
</dbReference>
<gene>
    <name evidence="11" type="ORF">SETIT_8G083500v2</name>
</gene>
<dbReference type="InterPro" id="IPR035965">
    <property type="entry name" value="PAS-like_dom_sf"/>
</dbReference>